<dbReference type="EMBL" id="PQCO01000055">
    <property type="protein sequence ID" value="PUE05639.1"/>
    <property type="molecule type" value="Genomic_DNA"/>
</dbReference>
<dbReference type="Gene3D" id="1.20.120.50">
    <property type="entry name" value="Hemerythrin-like"/>
    <property type="match status" value="1"/>
</dbReference>
<evidence type="ECO:0000313" key="7">
    <source>
        <dbReference type="Proteomes" id="UP000250928"/>
    </source>
</evidence>
<evidence type="ECO:0008006" key="8">
    <source>
        <dbReference type="Google" id="ProtNLM"/>
    </source>
</evidence>
<dbReference type="InterPro" id="IPR035938">
    <property type="entry name" value="Hemerythrin-like_sf"/>
</dbReference>
<name>A0A657PW93_9GAMM</name>
<dbReference type="PROSITE" id="PS50112">
    <property type="entry name" value="PAS"/>
    <property type="match status" value="1"/>
</dbReference>
<dbReference type="SUPFAM" id="SSF47188">
    <property type="entry name" value="Hemerythrin-like"/>
    <property type="match status" value="1"/>
</dbReference>
<protein>
    <recommendedName>
        <fullName evidence="8">Bacteriohemerythrin</fullName>
    </recommendedName>
</protein>
<feature type="domain" description="PAC" evidence="5">
    <location>
        <begin position="275"/>
        <end position="328"/>
    </location>
</feature>
<gene>
    <name evidence="6" type="ORF">C3L24_00750</name>
</gene>
<dbReference type="SMART" id="SM00086">
    <property type="entry name" value="PAC"/>
    <property type="match status" value="1"/>
</dbReference>
<dbReference type="CDD" id="cd00130">
    <property type="entry name" value="PAS"/>
    <property type="match status" value="2"/>
</dbReference>
<dbReference type="InterPro" id="IPR000700">
    <property type="entry name" value="PAS-assoc_C"/>
</dbReference>
<evidence type="ECO:0000256" key="1">
    <source>
        <dbReference type="ARBA" id="ARBA00010587"/>
    </source>
</evidence>
<dbReference type="SMART" id="SM00091">
    <property type="entry name" value="PAS"/>
    <property type="match status" value="2"/>
</dbReference>
<dbReference type="PROSITE" id="PS50113">
    <property type="entry name" value="PAC"/>
    <property type="match status" value="1"/>
</dbReference>
<reference evidence="6 7" key="1">
    <citation type="submission" date="2018-01" db="EMBL/GenBank/DDBJ databases">
        <title>Novel co-symbiosis in the lucinid bivalve Phacoides pectinatus.</title>
        <authorList>
            <person name="Lim S.J."/>
            <person name="Davis B.G."/>
            <person name="Gill D.E."/>
            <person name="Engel A.S."/>
            <person name="Anderson L.C."/>
            <person name="Campbell B.J."/>
        </authorList>
    </citation>
    <scope>NUCLEOTIDE SEQUENCE [LARGE SCALE GENOMIC DNA]</scope>
    <source>
        <strain evidence="6">N3_P5</strain>
    </source>
</reference>
<dbReference type="Proteomes" id="UP000250928">
    <property type="component" value="Unassembled WGS sequence"/>
</dbReference>
<accession>A0A657PW93</accession>
<evidence type="ECO:0000256" key="2">
    <source>
        <dbReference type="ARBA" id="ARBA00022723"/>
    </source>
</evidence>
<dbReference type="InterPro" id="IPR012827">
    <property type="entry name" value="Hemerythrin_metal-bd"/>
</dbReference>
<dbReference type="NCBIfam" id="TIGR00229">
    <property type="entry name" value="sensory_box"/>
    <property type="match status" value="2"/>
</dbReference>
<dbReference type="InterPro" id="IPR012312">
    <property type="entry name" value="Hemerythrin-like"/>
</dbReference>
<dbReference type="SUPFAM" id="SSF55785">
    <property type="entry name" value="PYP-like sensor domain (PAS domain)"/>
    <property type="match status" value="2"/>
</dbReference>
<proteinExistence type="inferred from homology"/>
<keyword evidence="2" id="KW-0479">Metal-binding</keyword>
<dbReference type="AlphaFoldDB" id="A0A657PW93"/>
<feature type="domain" description="PAS" evidence="4">
    <location>
        <begin position="317"/>
        <end position="384"/>
    </location>
</feature>
<dbReference type="InterPro" id="IPR035965">
    <property type="entry name" value="PAS-like_dom_sf"/>
</dbReference>
<evidence type="ECO:0000259" key="4">
    <source>
        <dbReference type="PROSITE" id="PS50112"/>
    </source>
</evidence>
<evidence type="ECO:0000256" key="3">
    <source>
        <dbReference type="ARBA" id="ARBA00023004"/>
    </source>
</evidence>
<dbReference type="GO" id="GO:0046872">
    <property type="term" value="F:metal ion binding"/>
    <property type="evidence" value="ECO:0007669"/>
    <property type="project" value="UniProtKB-KW"/>
</dbReference>
<dbReference type="InterPro" id="IPR000014">
    <property type="entry name" value="PAS"/>
</dbReference>
<sequence length="438" mass="49646">MNGGDEDFFEIFPWNKNFETGIVEIDRQHQGLVDILNRLAAHLAGCSRPATLETVLDELADYAVLHFETEERVWREWLSGDGWLEEHEQTHRGFFERVDSLRNGSDDRPHNEVIQEIVLFLSQWLAYHILESDKRMAFVVDFVRSGDPLPEAKHKANERMSGSMRLLIETVLTMYDSLSSRTLDLMREKVLRKRAEQALLESEQRWQFILDGSGESIWDWSIDMDAGVEASSGPQAQSHPIGLKTGVDGARVHPDDLEGLQQDLQRHLDGETAFYTNKHRILRPDGTWSWILSRGKVVSRGEDGSALRMVGTHSDVTERELASLIYRNSKQAMFVTDLNNAIISANPAFTEMTGFDTRQVVGRDPGSILSSPDALNSVFEQLRRQPGPAHWEGELEHRTRCGEPFHAYWDINTVVGADGRVDHSLTAMESEAKAVSPR</sequence>
<dbReference type="Pfam" id="PF01814">
    <property type="entry name" value="Hemerythrin"/>
    <property type="match status" value="1"/>
</dbReference>
<dbReference type="InterPro" id="IPR050669">
    <property type="entry name" value="Hemerythrin"/>
</dbReference>
<dbReference type="PANTHER" id="PTHR37164">
    <property type="entry name" value="BACTERIOHEMERYTHRIN"/>
    <property type="match status" value="1"/>
</dbReference>
<evidence type="ECO:0000259" key="5">
    <source>
        <dbReference type="PROSITE" id="PS50113"/>
    </source>
</evidence>
<dbReference type="InterPro" id="IPR001610">
    <property type="entry name" value="PAC"/>
</dbReference>
<dbReference type="CDD" id="cd12107">
    <property type="entry name" value="Hemerythrin"/>
    <property type="match status" value="1"/>
</dbReference>
<dbReference type="Pfam" id="PF13426">
    <property type="entry name" value="PAS_9"/>
    <property type="match status" value="1"/>
</dbReference>
<dbReference type="InterPro" id="IPR013655">
    <property type="entry name" value="PAS_fold_3"/>
</dbReference>
<comment type="similarity">
    <text evidence="1">Belongs to the hemerythrin family.</text>
</comment>
<evidence type="ECO:0000313" key="6">
    <source>
        <dbReference type="EMBL" id="PUE05639.1"/>
    </source>
</evidence>
<organism evidence="6 7">
    <name type="scientific">Candidatus Sedimenticola endophacoides</name>
    <dbReference type="NCBI Taxonomy" id="2548426"/>
    <lineage>
        <taxon>Bacteria</taxon>
        <taxon>Pseudomonadati</taxon>
        <taxon>Pseudomonadota</taxon>
        <taxon>Gammaproteobacteria</taxon>
        <taxon>Chromatiales</taxon>
        <taxon>Sedimenticolaceae</taxon>
        <taxon>Sedimenticola</taxon>
    </lineage>
</organism>
<comment type="caution">
    <text evidence="6">The sequence shown here is derived from an EMBL/GenBank/DDBJ whole genome shotgun (WGS) entry which is preliminary data.</text>
</comment>
<dbReference type="PANTHER" id="PTHR37164:SF1">
    <property type="entry name" value="BACTERIOHEMERYTHRIN"/>
    <property type="match status" value="1"/>
</dbReference>
<dbReference type="NCBIfam" id="NF033749">
    <property type="entry name" value="bact_hemeryth"/>
    <property type="match status" value="1"/>
</dbReference>
<dbReference type="NCBIfam" id="TIGR02481">
    <property type="entry name" value="hemeryth_dom"/>
    <property type="match status" value="1"/>
</dbReference>
<dbReference type="Pfam" id="PF08447">
    <property type="entry name" value="PAS_3"/>
    <property type="match status" value="1"/>
</dbReference>
<dbReference type="Gene3D" id="3.30.450.20">
    <property type="entry name" value="PAS domain"/>
    <property type="match status" value="2"/>
</dbReference>
<keyword evidence="3" id="KW-0408">Iron</keyword>